<dbReference type="PANTHER" id="PTHR30137:SF8">
    <property type="entry name" value="BLR5498 PROTEIN"/>
    <property type="match status" value="1"/>
</dbReference>
<reference evidence="4" key="1">
    <citation type="submission" date="2022-10" db="EMBL/GenBank/DDBJ databases">
        <title>The complete genomes of actinobacterial strains from the NBC collection.</title>
        <authorList>
            <person name="Joergensen T.S."/>
            <person name="Alvarez Arevalo M."/>
            <person name="Sterndorff E.B."/>
            <person name="Faurdal D."/>
            <person name="Vuksanovic O."/>
            <person name="Mourched A.-S."/>
            <person name="Charusanti P."/>
            <person name="Shaw S."/>
            <person name="Blin K."/>
            <person name="Weber T."/>
        </authorList>
    </citation>
    <scope>NUCLEOTIDE SEQUENCE</scope>
    <source>
        <strain evidence="4">NBC_00093</strain>
    </source>
</reference>
<dbReference type="InterPro" id="IPR011251">
    <property type="entry name" value="Luciferase-like_dom"/>
</dbReference>
<accession>A0AAU2AHL8</accession>
<evidence type="ECO:0000256" key="1">
    <source>
        <dbReference type="ARBA" id="ARBA00023002"/>
    </source>
</evidence>
<feature type="domain" description="Luciferase-like" evidence="3">
    <location>
        <begin position="16"/>
        <end position="304"/>
    </location>
</feature>
<dbReference type="PANTHER" id="PTHR30137">
    <property type="entry name" value="LUCIFERASE-LIKE MONOOXYGENASE"/>
    <property type="match status" value="1"/>
</dbReference>
<dbReference type="Gene3D" id="3.20.20.30">
    <property type="entry name" value="Luciferase-like domain"/>
    <property type="match status" value="1"/>
</dbReference>
<sequence>MKFLLNDIVANTPDAATGHRPTQRDRLRSVVERAVRAEELGIDAVSVGERHGGYFLSSSPAVLLSAIGERTSRVRLLTGVTVLSILDPVRVAEEFATLDNLSDGRVELIVSKGNHPDQYSLFGLDESLQWDYLAEKYELLRRLWEPEPVTWSGRFRTPLTGVTTQPRPLQRRITVWHGSATSERSTDLAARHGDPLFTANGFHRRARYARLVDHYRERWAHYGRAPEDAVVAASFPSLLVADTSQKALELFRPVWEAFAASPTFKHNKSEITTVEEFVGEGSALVGSPAQIIDKLGEYHELFGHELTGISVEHTPAGLKEETLERFAAEVAPAIRAGQSSRVWAD</sequence>
<dbReference type="Pfam" id="PF00296">
    <property type="entry name" value="Bac_luciferase"/>
    <property type="match status" value="1"/>
</dbReference>
<name>A0AAU2AHL8_9ACTN</name>
<dbReference type="SUPFAM" id="SSF51679">
    <property type="entry name" value="Bacterial luciferase-like"/>
    <property type="match status" value="1"/>
</dbReference>
<dbReference type="InterPro" id="IPR050766">
    <property type="entry name" value="Bact_Lucif_Oxidored"/>
</dbReference>
<evidence type="ECO:0000259" key="3">
    <source>
        <dbReference type="Pfam" id="PF00296"/>
    </source>
</evidence>
<dbReference type="GO" id="GO:0005829">
    <property type="term" value="C:cytosol"/>
    <property type="evidence" value="ECO:0007669"/>
    <property type="project" value="TreeGrafter"/>
</dbReference>
<dbReference type="AlphaFoldDB" id="A0AAU2AHL8"/>
<dbReference type="GO" id="GO:0016705">
    <property type="term" value="F:oxidoreductase activity, acting on paired donors, with incorporation or reduction of molecular oxygen"/>
    <property type="evidence" value="ECO:0007669"/>
    <property type="project" value="InterPro"/>
</dbReference>
<dbReference type="GO" id="GO:0004497">
    <property type="term" value="F:monooxygenase activity"/>
    <property type="evidence" value="ECO:0007669"/>
    <property type="project" value="UniProtKB-KW"/>
</dbReference>
<gene>
    <name evidence="4" type="ORF">OHA22_49340</name>
</gene>
<dbReference type="InterPro" id="IPR036661">
    <property type="entry name" value="Luciferase-like_sf"/>
</dbReference>
<dbReference type="EMBL" id="CP108222">
    <property type="protein sequence ID" value="WTT23003.1"/>
    <property type="molecule type" value="Genomic_DNA"/>
</dbReference>
<organism evidence="4">
    <name type="scientific">Streptomyces sp. NBC_00093</name>
    <dbReference type="NCBI Taxonomy" id="2975649"/>
    <lineage>
        <taxon>Bacteria</taxon>
        <taxon>Bacillati</taxon>
        <taxon>Actinomycetota</taxon>
        <taxon>Actinomycetes</taxon>
        <taxon>Kitasatosporales</taxon>
        <taxon>Streptomycetaceae</taxon>
        <taxon>Streptomyces</taxon>
    </lineage>
</organism>
<protein>
    <submittedName>
        <fullName evidence="4">LLM class flavin-dependent oxidoreductase</fullName>
    </submittedName>
</protein>
<keyword evidence="2" id="KW-0503">Monooxygenase</keyword>
<keyword evidence="1" id="KW-0560">Oxidoreductase</keyword>
<proteinExistence type="predicted"/>
<evidence type="ECO:0000313" key="4">
    <source>
        <dbReference type="EMBL" id="WTT23003.1"/>
    </source>
</evidence>
<evidence type="ECO:0000256" key="2">
    <source>
        <dbReference type="ARBA" id="ARBA00023033"/>
    </source>
</evidence>